<reference evidence="2 3" key="1">
    <citation type="submission" date="2023-07" db="EMBL/GenBank/DDBJ databases">
        <title>The novel representative of Negativicutes class, Anaeroselena agilis gen. nov. sp. nov.</title>
        <authorList>
            <person name="Prokofeva M.I."/>
            <person name="Elcheninov A.G."/>
            <person name="Klyukina A."/>
            <person name="Kublanov I.V."/>
            <person name="Frolov E.N."/>
            <person name="Podosokorskaya O.A."/>
        </authorList>
    </citation>
    <scope>NUCLEOTIDE SEQUENCE [LARGE SCALE GENOMIC DNA]</scope>
    <source>
        <strain evidence="2 3">4137-cl</strain>
    </source>
</reference>
<proteinExistence type="predicted"/>
<dbReference type="EMBL" id="JAUOZS010000001">
    <property type="protein sequence ID" value="MDT8903786.1"/>
    <property type="molecule type" value="Genomic_DNA"/>
</dbReference>
<evidence type="ECO:0000313" key="3">
    <source>
        <dbReference type="Proteomes" id="UP001254848"/>
    </source>
</evidence>
<name>A0ABU3P6K7_9FIRM</name>
<evidence type="ECO:0000256" key="1">
    <source>
        <dbReference type="SAM" id="SignalP"/>
    </source>
</evidence>
<protein>
    <submittedName>
        <fullName evidence="2">Uncharacterized protein</fullName>
    </submittedName>
</protein>
<accession>A0ABU3P6K7</accession>
<dbReference type="Proteomes" id="UP001254848">
    <property type="component" value="Unassembled WGS sequence"/>
</dbReference>
<dbReference type="RefSeq" id="WP_413782230.1">
    <property type="nucleotide sequence ID" value="NZ_JAUOZS010000001.1"/>
</dbReference>
<feature type="signal peptide" evidence="1">
    <location>
        <begin position="1"/>
        <end position="28"/>
    </location>
</feature>
<keyword evidence="1" id="KW-0732">Signal</keyword>
<dbReference type="PROSITE" id="PS51257">
    <property type="entry name" value="PROKAR_LIPOPROTEIN"/>
    <property type="match status" value="1"/>
</dbReference>
<keyword evidence="3" id="KW-1185">Reference proteome</keyword>
<evidence type="ECO:0000313" key="2">
    <source>
        <dbReference type="EMBL" id="MDT8903786.1"/>
    </source>
</evidence>
<feature type="chain" id="PRO_5045843534" evidence="1">
    <location>
        <begin position="29"/>
        <end position="305"/>
    </location>
</feature>
<sequence length="305" mass="32266">MRKNMAKLIFVAAVAASLVIAGCGSQQAKTTPPPKSTIGLIVMEKAIKAHPKYAEVQRLQKDYAALAARIDAEKAQGLAARATLPAAGSPAALEQAAAKEFDARMAAKEAEVKTRLQAAADQASRDVAAELDAYAHELDQQYQPQIFSIQLKLKTVQLSKEEAAPLQAELDKLQKERAAKISARQKELLAKTDTVMKGKQNEAEQELAAYAKALNGELTDKLAARRAEMAARLDQPGAAGGTAAADKLAATGRDIAALQAAIISDIRDKAAKVASQSGLDTVLVEVQVNVSATDITDAVIAEFKK</sequence>
<dbReference type="Gene3D" id="3.30.910.20">
    <property type="entry name" value="Skp domain"/>
    <property type="match status" value="1"/>
</dbReference>
<organism evidence="2 3">
    <name type="scientific">Anaeroselena agilis</name>
    <dbReference type="NCBI Taxonomy" id="3063788"/>
    <lineage>
        <taxon>Bacteria</taxon>
        <taxon>Bacillati</taxon>
        <taxon>Bacillota</taxon>
        <taxon>Negativicutes</taxon>
        <taxon>Acetonemataceae</taxon>
        <taxon>Anaeroselena</taxon>
    </lineage>
</organism>
<gene>
    <name evidence="2" type="ORF">Q4T40_21360</name>
</gene>
<comment type="caution">
    <text evidence="2">The sequence shown here is derived from an EMBL/GenBank/DDBJ whole genome shotgun (WGS) entry which is preliminary data.</text>
</comment>
<dbReference type="InterPro" id="IPR024930">
    <property type="entry name" value="Skp_dom_sf"/>
</dbReference>